<gene>
    <name evidence="9" type="ORF">SLS62_003495</name>
</gene>
<evidence type="ECO:0000256" key="1">
    <source>
        <dbReference type="ARBA" id="ARBA00004141"/>
    </source>
</evidence>
<protein>
    <recommendedName>
        <fullName evidence="8">Rhodopsin domain-containing protein</fullName>
    </recommendedName>
</protein>
<comment type="similarity">
    <text evidence="5">Belongs to the SAT4 family.</text>
</comment>
<evidence type="ECO:0000313" key="9">
    <source>
        <dbReference type="EMBL" id="KAK7754475.1"/>
    </source>
</evidence>
<feature type="transmembrane region" description="Helical" evidence="7">
    <location>
        <begin position="208"/>
        <end position="227"/>
    </location>
</feature>
<evidence type="ECO:0000256" key="6">
    <source>
        <dbReference type="SAM" id="MobiDB-lite"/>
    </source>
</evidence>
<feature type="transmembrane region" description="Helical" evidence="7">
    <location>
        <begin position="129"/>
        <end position="159"/>
    </location>
</feature>
<dbReference type="InterPro" id="IPR049326">
    <property type="entry name" value="Rhodopsin_dom_fungi"/>
</dbReference>
<evidence type="ECO:0000256" key="3">
    <source>
        <dbReference type="ARBA" id="ARBA00022989"/>
    </source>
</evidence>
<keyword evidence="3 7" id="KW-1133">Transmembrane helix</keyword>
<feature type="compositionally biased region" description="Polar residues" evidence="6">
    <location>
        <begin position="399"/>
        <end position="408"/>
    </location>
</feature>
<comment type="caution">
    <text evidence="9">The sequence shown here is derived from an EMBL/GenBank/DDBJ whole genome shotgun (WGS) entry which is preliminary data.</text>
</comment>
<evidence type="ECO:0000256" key="4">
    <source>
        <dbReference type="ARBA" id="ARBA00023136"/>
    </source>
</evidence>
<keyword evidence="2 7" id="KW-0812">Transmembrane</keyword>
<feature type="region of interest" description="Disordered" evidence="6">
    <location>
        <begin position="284"/>
        <end position="309"/>
    </location>
</feature>
<evidence type="ECO:0000256" key="5">
    <source>
        <dbReference type="ARBA" id="ARBA00038359"/>
    </source>
</evidence>
<dbReference type="AlphaFoldDB" id="A0AAN9YUJ9"/>
<feature type="compositionally biased region" description="Low complexity" evidence="6">
    <location>
        <begin position="327"/>
        <end position="339"/>
    </location>
</feature>
<feature type="transmembrane region" description="Helical" evidence="7">
    <location>
        <begin position="50"/>
        <end position="69"/>
    </location>
</feature>
<dbReference type="EMBL" id="JAKJXP020000020">
    <property type="protein sequence ID" value="KAK7754475.1"/>
    <property type="molecule type" value="Genomic_DNA"/>
</dbReference>
<feature type="compositionally biased region" description="Basic and acidic residues" evidence="6">
    <location>
        <begin position="340"/>
        <end position="349"/>
    </location>
</feature>
<keyword evidence="4 7" id="KW-0472">Membrane</keyword>
<keyword evidence="10" id="KW-1185">Reference proteome</keyword>
<reference evidence="9 10" key="1">
    <citation type="submission" date="2024-02" db="EMBL/GenBank/DDBJ databases">
        <title>De novo assembly and annotation of 12 fungi associated with fruit tree decline syndrome in Ontario, Canada.</title>
        <authorList>
            <person name="Sulman M."/>
            <person name="Ellouze W."/>
            <person name="Ilyukhin E."/>
        </authorList>
    </citation>
    <scope>NUCLEOTIDE SEQUENCE [LARGE SCALE GENOMIC DNA]</scope>
    <source>
        <strain evidence="9 10">M11/M66-122</strain>
    </source>
</reference>
<feature type="transmembrane region" description="Helical" evidence="7">
    <location>
        <begin position="20"/>
        <end position="38"/>
    </location>
</feature>
<accession>A0AAN9YUJ9</accession>
<dbReference type="PANTHER" id="PTHR33048">
    <property type="entry name" value="PTH11-LIKE INTEGRAL MEMBRANE PROTEIN (AFU_ORTHOLOGUE AFUA_5G11245)"/>
    <property type="match status" value="1"/>
</dbReference>
<evidence type="ECO:0000256" key="7">
    <source>
        <dbReference type="SAM" id="Phobius"/>
    </source>
</evidence>
<organism evidence="9 10">
    <name type="scientific">Diatrype stigma</name>
    <dbReference type="NCBI Taxonomy" id="117547"/>
    <lineage>
        <taxon>Eukaryota</taxon>
        <taxon>Fungi</taxon>
        <taxon>Dikarya</taxon>
        <taxon>Ascomycota</taxon>
        <taxon>Pezizomycotina</taxon>
        <taxon>Sordariomycetes</taxon>
        <taxon>Xylariomycetidae</taxon>
        <taxon>Xylariales</taxon>
        <taxon>Diatrypaceae</taxon>
        <taxon>Diatrype</taxon>
    </lineage>
</organism>
<comment type="subcellular location">
    <subcellularLocation>
        <location evidence="1">Membrane</location>
        <topology evidence="1">Multi-pass membrane protein</topology>
    </subcellularLocation>
</comment>
<evidence type="ECO:0000259" key="8">
    <source>
        <dbReference type="Pfam" id="PF20684"/>
    </source>
</evidence>
<dbReference type="InterPro" id="IPR052337">
    <property type="entry name" value="SAT4-like"/>
</dbReference>
<feature type="transmembrane region" description="Helical" evidence="7">
    <location>
        <begin position="89"/>
        <end position="108"/>
    </location>
</feature>
<dbReference type="Proteomes" id="UP001320420">
    <property type="component" value="Unassembled WGS sequence"/>
</dbReference>
<evidence type="ECO:0000313" key="10">
    <source>
        <dbReference type="Proteomes" id="UP001320420"/>
    </source>
</evidence>
<sequence>MEGKYPASNRESQDGKINAILISGSAISSLAVALRCFTRARILRSFGSEDVFVLFAQVTTIGSAIVIGLENAWGLGNHASAQDGTKYISYMKAFYASIIIYSIGICLLKISILLQYRRIFSSVALMRKLTLVVLVFEGCWIVTVVALLALICIPVASFWDDRIEGKCLNQLVVWYLNASVNLVTDLIVFSMPLPVINRLQLRRYQKNMLWGIFCLGFLTCIISVLRLRTLGIAFASDDPTWDNVDAAIWSFLELSVGVTVVCLPPLRPLLVKLSPYLFNSTTATARKSGRHSGGNGGTGSRNHHFPFHPYDGTELPSTKTWRKLTRTRTGTTTTMSTHTKVSDSAREFASKSSGNRSSDTEERIARGVYNVEVTGGSRGDDENCSANPPQGSLWGGRRSSCSSAQENGNGNGKRPSWGRIRATTHITQEVEVARDSDSV</sequence>
<proteinExistence type="inferred from homology"/>
<evidence type="ECO:0000256" key="2">
    <source>
        <dbReference type="ARBA" id="ARBA00022692"/>
    </source>
</evidence>
<feature type="domain" description="Rhodopsin" evidence="8">
    <location>
        <begin position="34"/>
        <end position="271"/>
    </location>
</feature>
<feature type="region of interest" description="Disordered" evidence="6">
    <location>
        <begin position="325"/>
        <end position="439"/>
    </location>
</feature>
<dbReference type="PANTHER" id="PTHR33048:SF47">
    <property type="entry name" value="INTEGRAL MEMBRANE PROTEIN-RELATED"/>
    <property type="match status" value="1"/>
</dbReference>
<feature type="transmembrane region" description="Helical" evidence="7">
    <location>
        <begin position="171"/>
        <end position="196"/>
    </location>
</feature>
<name>A0AAN9YUJ9_9PEZI</name>
<dbReference type="GO" id="GO:0016020">
    <property type="term" value="C:membrane"/>
    <property type="evidence" value="ECO:0007669"/>
    <property type="project" value="UniProtKB-SubCell"/>
</dbReference>
<dbReference type="Pfam" id="PF20684">
    <property type="entry name" value="Fung_rhodopsin"/>
    <property type="match status" value="1"/>
</dbReference>